<evidence type="ECO:0000256" key="2">
    <source>
        <dbReference type="ARBA" id="ARBA00022801"/>
    </source>
</evidence>
<feature type="domain" description="Alpha/beta hydrolase fold-3" evidence="5">
    <location>
        <begin position="392"/>
        <end position="582"/>
    </location>
</feature>
<name>A0A4V3B0M5_9MICC</name>
<reference evidence="7 8" key="1">
    <citation type="submission" date="2019-03" db="EMBL/GenBank/DDBJ databases">
        <title>Genome Sequencing and Assembly of Various Microbes Isolated from Partially Reclaimed Soil and Acid Mine Drainage (AMD) Site.</title>
        <authorList>
            <person name="Steinbock B."/>
            <person name="Bechtold R."/>
            <person name="Sevigny J.L."/>
            <person name="Thomas D."/>
            <person name="Cuthill L.R."/>
            <person name="Aveiro Johannsen E.J."/>
            <person name="Thomas K."/>
            <person name="Ghosh A."/>
        </authorList>
    </citation>
    <scope>NUCLEOTIDE SEQUENCE [LARGE SCALE GENOMIC DNA]</scope>
    <source>
        <strain evidence="7 8">S-A1</strain>
    </source>
</reference>
<feature type="active site" evidence="3">
    <location>
        <position position="470"/>
    </location>
</feature>
<evidence type="ECO:0000313" key="8">
    <source>
        <dbReference type="Proteomes" id="UP000294621"/>
    </source>
</evidence>
<dbReference type="PANTHER" id="PTHR48081:SF8">
    <property type="entry name" value="ALPHA_BETA HYDROLASE FOLD-3 DOMAIN-CONTAINING PROTEIN-RELATED"/>
    <property type="match status" value="1"/>
</dbReference>
<dbReference type="OrthoDB" id="9803828at2"/>
<dbReference type="InterPro" id="IPR029058">
    <property type="entry name" value="AB_hydrolase_fold"/>
</dbReference>
<dbReference type="InterPro" id="IPR002168">
    <property type="entry name" value="Lipase_GDXG_HIS_AS"/>
</dbReference>
<feature type="domain" description="BD-FAE-like" evidence="6">
    <location>
        <begin position="48"/>
        <end position="264"/>
    </location>
</feature>
<comment type="caution">
    <text evidence="7">The sequence shown here is derived from an EMBL/GenBank/DDBJ whole genome shotgun (WGS) entry which is preliminary data.</text>
</comment>
<dbReference type="InterPro" id="IPR050300">
    <property type="entry name" value="GDXG_lipolytic_enzyme"/>
</dbReference>
<evidence type="ECO:0000259" key="6">
    <source>
        <dbReference type="Pfam" id="PF20434"/>
    </source>
</evidence>
<protein>
    <submittedName>
        <fullName evidence="7">Steryl acetyl hydrolase</fullName>
    </submittedName>
</protein>
<dbReference type="PROSITE" id="PS01174">
    <property type="entry name" value="LIPASE_GDXG_SER"/>
    <property type="match status" value="1"/>
</dbReference>
<dbReference type="Pfam" id="PF07859">
    <property type="entry name" value="Abhydrolase_3"/>
    <property type="match status" value="1"/>
</dbReference>
<dbReference type="RefSeq" id="WP_133351360.1">
    <property type="nucleotide sequence ID" value="NZ_SMZQ01000011.1"/>
</dbReference>
<dbReference type="Pfam" id="PF20434">
    <property type="entry name" value="BD-FAE"/>
    <property type="match status" value="1"/>
</dbReference>
<dbReference type="AlphaFoldDB" id="A0A4V3B0M5"/>
<evidence type="ECO:0000259" key="5">
    <source>
        <dbReference type="Pfam" id="PF07859"/>
    </source>
</evidence>
<dbReference type="Gene3D" id="3.40.50.1820">
    <property type="entry name" value="alpha/beta hydrolase"/>
    <property type="match status" value="2"/>
</dbReference>
<dbReference type="GO" id="GO:0016787">
    <property type="term" value="F:hydrolase activity"/>
    <property type="evidence" value="ECO:0007669"/>
    <property type="project" value="UniProtKB-KW"/>
</dbReference>
<dbReference type="Proteomes" id="UP000294621">
    <property type="component" value="Unassembled WGS sequence"/>
</dbReference>
<dbReference type="InterPro" id="IPR013094">
    <property type="entry name" value="AB_hydrolase_3"/>
</dbReference>
<dbReference type="InterPro" id="IPR033140">
    <property type="entry name" value="Lipase_GDXG_put_SER_AS"/>
</dbReference>
<sequence length="608" mass="65212">MAFTTQPGPLADGTVAFPQSPPTTGEAGEVRYDNIVYSADPGYRPLFLDLRVPQSAGAECPCPLIIWVHGGGWLYGSRRRQAPNLHRNRVIESMLEGGFAVALVDYRLIREEGFPAQSMDLKAAIRWLRGHAGEYGLDAARFALWGESAGAHVAAMTALCDRFGEERTGEFLAESEEVQALVSWYGPADIESLLESVSTHRQSEESGSQAVSPVRALVESTAWSAAELSPIQYARAGGPPVFIAHGTDDQQVNVKQSRSFHNALVNAGANSEYLETAGDHVFAGAPVLAEVTERTLDFLQKHLGPGMSADLDPDIVQMEQLMAASGQFPIFPPAGQPLDPALARERGAKLRETFYPRQFFDVESVIDRTIPGPAGDIRIRVQKPLGGSDATVVYFHGGGWILGDLDSHQGNASRIAAHAQANVVQVDYRLAPENPYPAGVEDAIAAFEWVIAHIGQFGDNLNKVVVAGDSAGGNLAAIVAQHCRASGIRLAAQFLIYPATDLSEAADSAMLEYLGPKAATIAKDPQVSPALADRLDGLAPAIIGVGAHDFLYEDNVRYARALTDAGVTVIFRHYPTLNHGFFSYGNVSAASDQAAKQLCQDLHTILHA</sequence>
<dbReference type="InterPro" id="IPR049492">
    <property type="entry name" value="BD-FAE-like_dom"/>
</dbReference>
<evidence type="ECO:0000313" key="7">
    <source>
        <dbReference type="EMBL" id="TDL33358.1"/>
    </source>
</evidence>
<dbReference type="EMBL" id="SMZQ01000011">
    <property type="protein sequence ID" value="TDL33358.1"/>
    <property type="molecule type" value="Genomic_DNA"/>
</dbReference>
<keyword evidence="2 7" id="KW-0378">Hydrolase</keyword>
<evidence type="ECO:0000256" key="3">
    <source>
        <dbReference type="PROSITE-ProRule" id="PRU10038"/>
    </source>
</evidence>
<organism evidence="7 8">
    <name type="scientific">Arthrobacter nitrophenolicus</name>
    <dbReference type="NCBI Taxonomy" id="683150"/>
    <lineage>
        <taxon>Bacteria</taxon>
        <taxon>Bacillati</taxon>
        <taxon>Actinomycetota</taxon>
        <taxon>Actinomycetes</taxon>
        <taxon>Micrococcales</taxon>
        <taxon>Micrococcaceae</taxon>
        <taxon>Arthrobacter</taxon>
    </lineage>
</organism>
<evidence type="ECO:0000256" key="4">
    <source>
        <dbReference type="SAM" id="MobiDB-lite"/>
    </source>
</evidence>
<proteinExistence type="inferred from homology"/>
<dbReference type="SUPFAM" id="SSF53474">
    <property type="entry name" value="alpha/beta-Hydrolases"/>
    <property type="match status" value="2"/>
</dbReference>
<evidence type="ECO:0000256" key="1">
    <source>
        <dbReference type="ARBA" id="ARBA00010515"/>
    </source>
</evidence>
<dbReference type="PANTHER" id="PTHR48081">
    <property type="entry name" value="AB HYDROLASE SUPERFAMILY PROTEIN C4A8.06C"/>
    <property type="match status" value="1"/>
</dbReference>
<comment type="similarity">
    <text evidence="1">Belongs to the 'GDXG' lipolytic enzyme family.</text>
</comment>
<dbReference type="PROSITE" id="PS01173">
    <property type="entry name" value="LIPASE_GDXG_HIS"/>
    <property type="match status" value="1"/>
</dbReference>
<feature type="region of interest" description="Disordered" evidence="4">
    <location>
        <begin position="1"/>
        <end position="26"/>
    </location>
</feature>
<gene>
    <name evidence="7" type="ORF">E2R57_17925</name>
</gene>
<accession>A0A4V3B0M5</accession>